<proteinExistence type="predicted"/>
<evidence type="ECO:0000313" key="2">
    <source>
        <dbReference type="Proteomes" id="UP000031970"/>
    </source>
</evidence>
<gene>
    <name evidence="1" type="ORF">B4067_2889</name>
</gene>
<dbReference type="RefSeq" id="WP_041055250.1">
    <property type="nucleotide sequence ID" value="NZ_JSXS01000063.1"/>
</dbReference>
<evidence type="ECO:0000313" key="1">
    <source>
        <dbReference type="EMBL" id="KIL31296.1"/>
    </source>
</evidence>
<accession>A0ABD3ZT33</accession>
<organism evidence="1 2">
    <name type="scientific">Bacillus subtilis subsp. subtilis</name>
    <dbReference type="NCBI Taxonomy" id="135461"/>
    <lineage>
        <taxon>Bacteria</taxon>
        <taxon>Bacillati</taxon>
        <taxon>Bacillota</taxon>
        <taxon>Bacilli</taxon>
        <taxon>Bacillales</taxon>
        <taxon>Bacillaceae</taxon>
        <taxon>Bacillus</taxon>
    </lineage>
</organism>
<name>A0ABD3ZT33_BACIU</name>
<evidence type="ECO:0008006" key="3">
    <source>
        <dbReference type="Google" id="ProtNLM"/>
    </source>
</evidence>
<dbReference type="AlphaFoldDB" id="A0ABD3ZT33"/>
<dbReference type="EMBL" id="JSXS01000063">
    <property type="protein sequence ID" value="KIL31296.1"/>
    <property type="molecule type" value="Genomic_DNA"/>
</dbReference>
<dbReference type="Proteomes" id="UP000031970">
    <property type="component" value="Unassembled WGS sequence"/>
</dbReference>
<comment type="caution">
    <text evidence="1">The sequence shown here is derived from an EMBL/GenBank/DDBJ whole genome shotgun (WGS) entry which is preliminary data.</text>
</comment>
<protein>
    <recommendedName>
        <fullName evidence="3">Phage protein</fullName>
    </recommendedName>
</protein>
<sequence>MEESRLMKYEIDENGYIIKGYEPDAKDIPDGVVDAWEGSGFFKPRYDREQGQWVEGATQEEIDEILKGTNPINEPVSEVEQMKEQILNLQRMCNVLMANQP</sequence>
<reference evidence="1 2" key="1">
    <citation type="submission" date="2014-11" db="EMBL/GenBank/DDBJ databases">
        <title>Draft Genome Sequences of Nine Bacillus subtilis Strains that Form Spores with High Heat-Resistance.</title>
        <authorList>
            <person name="Krawcyk A.O."/>
            <person name="Berendsen E.M."/>
            <person name="de Jong A."/>
            <person name="Holsappel S."/>
            <person name="Eijlander R.T."/>
            <person name="Wells-Bennik M."/>
            <person name="Kuipers O.P."/>
        </authorList>
    </citation>
    <scope>NUCLEOTIDE SEQUENCE [LARGE SCALE GENOMIC DNA]</scope>
    <source>
        <strain evidence="1 2">B4067</strain>
    </source>
</reference>